<dbReference type="GO" id="GO:0004602">
    <property type="term" value="F:glutathione peroxidase activity"/>
    <property type="evidence" value="ECO:0007669"/>
    <property type="project" value="UniProtKB-EC"/>
</dbReference>
<keyword evidence="2" id="KW-0560">Oxidoreductase</keyword>
<evidence type="ECO:0000313" key="2">
    <source>
        <dbReference type="EMBL" id="CAA9384614.1"/>
    </source>
</evidence>
<feature type="compositionally biased region" description="Basic and acidic residues" evidence="1">
    <location>
        <begin position="59"/>
        <end position="72"/>
    </location>
</feature>
<dbReference type="EC" id="1.11.1.9" evidence="2"/>
<dbReference type="EC" id="1.11.1.15" evidence="2"/>
<dbReference type="AlphaFoldDB" id="A0A6J4NGI3"/>
<name>A0A6J4NGI3_9BACT</name>
<proteinExistence type="predicted"/>
<feature type="non-terminal residue" evidence="2">
    <location>
        <position position="138"/>
    </location>
</feature>
<keyword evidence="2" id="KW-0575">Peroxidase</keyword>
<organism evidence="2">
    <name type="scientific">uncultured Phycisphaerae bacterium</name>
    <dbReference type="NCBI Taxonomy" id="904963"/>
    <lineage>
        <taxon>Bacteria</taxon>
        <taxon>Pseudomonadati</taxon>
        <taxon>Planctomycetota</taxon>
        <taxon>Phycisphaerae</taxon>
        <taxon>environmental samples</taxon>
    </lineage>
</organism>
<evidence type="ECO:0000256" key="1">
    <source>
        <dbReference type="SAM" id="MobiDB-lite"/>
    </source>
</evidence>
<reference evidence="2" key="1">
    <citation type="submission" date="2020-02" db="EMBL/GenBank/DDBJ databases">
        <authorList>
            <person name="Meier V. D."/>
        </authorList>
    </citation>
    <scope>NUCLEOTIDE SEQUENCE</scope>
    <source>
        <strain evidence="2">AVDCRST_MAG64</strain>
    </source>
</reference>
<feature type="region of interest" description="Disordered" evidence="1">
    <location>
        <begin position="1"/>
        <end position="138"/>
    </location>
</feature>
<sequence length="138" mass="15240">HAGERGQQVREHPAVQAAPGGLHEVQGPGAGRDRVPGQRVQQAGAGHRGRDQGVLLEQVRGHVPDDEQDRRQGRGHAPAVQAADEHRPVRRRRELELPEVHHRPQRQRDRQDRAPDQAGRREGDRGRREGAGGQAGEV</sequence>
<feature type="non-terminal residue" evidence="2">
    <location>
        <position position="1"/>
    </location>
</feature>
<accession>A0A6J4NGI3</accession>
<dbReference type="EMBL" id="CADCUQ010000208">
    <property type="protein sequence ID" value="CAA9384614.1"/>
    <property type="molecule type" value="Genomic_DNA"/>
</dbReference>
<feature type="compositionally biased region" description="Basic and acidic residues" evidence="1">
    <location>
        <begin position="1"/>
        <end position="13"/>
    </location>
</feature>
<protein>
    <submittedName>
        <fullName evidence="2">Glutathione peroxidase @ Thioredoxin peroxidase</fullName>
        <ecNumber evidence="2">1.11.1.15</ecNumber>
        <ecNumber evidence="2">1.11.1.9</ecNumber>
    </submittedName>
</protein>
<feature type="compositionally biased region" description="Basic and acidic residues" evidence="1">
    <location>
        <begin position="83"/>
        <end position="130"/>
    </location>
</feature>
<gene>
    <name evidence="2" type="ORF">AVDCRST_MAG64-856</name>
</gene>